<protein>
    <submittedName>
        <fullName evidence="2">Uncharacterized protein</fullName>
    </submittedName>
</protein>
<dbReference type="AlphaFoldDB" id="A0A9D3VQG6"/>
<dbReference type="EMBL" id="JAIQCV010000006">
    <property type="protein sequence ID" value="KAH1091934.1"/>
    <property type="molecule type" value="Genomic_DNA"/>
</dbReference>
<organism evidence="2 3">
    <name type="scientific">Gossypium stocksii</name>
    <dbReference type="NCBI Taxonomy" id="47602"/>
    <lineage>
        <taxon>Eukaryota</taxon>
        <taxon>Viridiplantae</taxon>
        <taxon>Streptophyta</taxon>
        <taxon>Embryophyta</taxon>
        <taxon>Tracheophyta</taxon>
        <taxon>Spermatophyta</taxon>
        <taxon>Magnoliopsida</taxon>
        <taxon>eudicotyledons</taxon>
        <taxon>Gunneridae</taxon>
        <taxon>Pentapetalae</taxon>
        <taxon>rosids</taxon>
        <taxon>malvids</taxon>
        <taxon>Malvales</taxon>
        <taxon>Malvaceae</taxon>
        <taxon>Malvoideae</taxon>
        <taxon>Gossypium</taxon>
    </lineage>
</organism>
<evidence type="ECO:0000256" key="1">
    <source>
        <dbReference type="SAM" id="MobiDB-lite"/>
    </source>
</evidence>
<proteinExistence type="predicted"/>
<gene>
    <name evidence="2" type="ORF">J1N35_019191</name>
</gene>
<comment type="caution">
    <text evidence="2">The sequence shown here is derived from an EMBL/GenBank/DDBJ whole genome shotgun (WGS) entry which is preliminary data.</text>
</comment>
<feature type="compositionally biased region" description="Basic and acidic residues" evidence="1">
    <location>
        <begin position="67"/>
        <end position="76"/>
    </location>
</feature>
<sequence length="97" mass="10999">MRMGDVCRYFLPNALSYVIKHYKSEVGMFIKLYQIDPPIIDGAKHDMLFDRSKDPSDNKMKDTIMKIRGKEEETHRNPRGRGVGGPSSVASIGLERG</sequence>
<evidence type="ECO:0000313" key="3">
    <source>
        <dbReference type="Proteomes" id="UP000828251"/>
    </source>
</evidence>
<name>A0A9D3VQG6_9ROSI</name>
<feature type="region of interest" description="Disordered" evidence="1">
    <location>
        <begin position="67"/>
        <end position="97"/>
    </location>
</feature>
<reference evidence="2 3" key="1">
    <citation type="journal article" date="2021" name="Plant Biotechnol. J.">
        <title>Multi-omics assisted identification of the key and species-specific regulatory components of drought-tolerant mechanisms in Gossypium stocksii.</title>
        <authorList>
            <person name="Yu D."/>
            <person name="Ke L."/>
            <person name="Zhang D."/>
            <person name="Wu Y."/>
            <person name="Sun Y."/>
            <person name="Mei J."/>
            <person name="Sun J."/>
            <person name="Sun Y."/>
        </authorList>
    </citation>
    <scope>NUCLEOTIDE SEQUENCE [LARGE SCALE GENOMIC DNA]</scope>
    <source>
        <strain evidence="3">cv. E1</strain>
        <tissue evidence="2">Leaf</tissue>
    </source>
</reference>
<accession>A0A9D3VQG6</accession>
<evidence type="ECO:0000313" key="2">
    <source>
        <dbReference type="EMBL" id="KAH1091934.1"/>
    </source>
</evidence>
<keyword evidence="3" id="KW-1185">Reference proteome</keyword>
<dbReference type="Proteomes" id="UP000828251">
    <property type="component" value="Unassembled WGS sequence"/>
</dbReference>